<sequence length="66" mass="7627">MLLVMLSVLIRLSTWTPFKLTQKIEIPLRRVQPIEHLISVQNVPIVTVAFKVYSQINISIVVAIWE</sequence>
<organism evidence="2">
    <name type="scientific">Solanum chacoense</name>
    <name type="common">Chaco potato</name>
    <dbReference type="NCBI Taxonomy" id="4108"/>
    <lineage>
        <taxon>Eukaryota</taxon>
        <taxon>Viridiplantae</taxon>
        <taxon>Streptophyta</taxon>
        <taxon>Embryophyta</taxon>
        <taxon>Tracheophyta</taxon>
        <taxon>Spermatophyta</taxon>
        <taxon>Magnoliopsida</taxon>
        <taxon>eudicotyledons</taxon>
        <taxon>Gunneridae</taxon>
        <taxon>Pentapetalae</taxon>
        <taxon>asterids</taxon>
        <taxon>lamiids</taxon>
        <taxon>Solanales</taxon>
        <taxon>Solanaceae</taxon>
        <taxon>Solanoideae</taxon>
        <taxon>Solaneae</taxon>
        <taxon>Solanum</taxon>
    </lineage>
</organism>
<dbReference type="EMBL" id="GEDG01019002">
    <property type="protein sequence ID" value="JAP20308.1"/>
    <property type="molecule type" value="Transcribed_RNA"/>
</dbReference>
<accession>A0A0V0HJA0</accession>
<evidence type="ECO:0000313" key="2">
    <source>
        <dbReference type="EMBL" id="JAP20308.1"/>
    </source>
</evidence>
<evidence type="ECO:0000256" key="1">
    <source>
        <dbReference type="SAM" id="SignalP"/>
    </source>
</evidence>
<name>A0A0V0HJA0_SOLCH</name>
<proteinExistence type="predicted"/>
<reference evidence="2" key="1">
    <citation type="submission" date="2015-12" db="EMBL/GenBank/DDBJ databases">
        <title>Gene expression during late stages of embryo sac development: a critical building block for successful pollen-pistil interactions.</title>
        <authorList>
            <person name="Liu Y."/>
            <person name="Joly V."/>
            <person name="Sabar M."/>
            <person name="Matton D.P."/>
        </authorList>
    </citation>
    <scope>NUCLEOTIDE SEQUENCE</scope>
</reference>
<dbReference type="AlphaFoldDB" id="A0A0V0HJA0"/>
<feature type="chain" id="PRO_5013040089" evidence="1">
    <location>
        <begin position="16"/>
        <end position="66"/>
    </location>
</feature>
<protein>
    <submittedName>
        <fullName evidence="2">Putative ovule protein</fullName>
    </submittedName>
</protein>
<keyword evidence="1" id="KW-0732">Signal</keyword>
<feature type="signal peptide" evidence="1">
    <location>
        <begin position="1"/>
        <end position="15"/>
    </location>
</feature>